<protein>
    <submittedName>
        <fullName evidence="2">Uncharacterized protein</fullName>
    </submittedName>
</protein>
<sequence length="109" mass="11960">MRLTNAITIAFSLKLGFYDILDTGLSCLQTFVIPILACRLLLNLRTDDLAVRSIISSLLFSPASSDDGDSRDIVDVCNSPEGRANGITQFLGIGRREEGNSEESWDAEY</sequence>
<keyword evidence="1" id="KW-0472">Membrane</keyword>
<keyword evidence="1" id="KW-1133">Transmembrane helix</keyword>
<name>A0A8H6M1M5_9AGAR</name>
<keyword evidence="3" id="KW-1185">Reference proteome</keyword>
<comment type="caution">
    <text evidence="2">The sequence shown here is derived from an EMBL/GenBank/DDBJ whole genome shotgun (WGS) entry which is preliminary data.</text>
</comment>
<reference evidence="2 3" key="1">
    <citation type="submission" date="2020-07" db="EMBL/GenBank/DDBJ databases">
        <title>Comparative genomics of pyrophilous fungi reveals a link between fire events and developmental genes.</title>
        <authorList>
            <consortium name="DOE Joint Genome Institute"/>
            <person name="Steindorff A.S."/>
            <person name="Carver A."/>
            <person name="Calhoun S."/>
            <person name="Stillman K."/>
            <person name="Liu H."/>
            <person name="Lipzen A."/>
            <person name="Pangilinan J."/>
            <person name="Labutti K."/>
            <person name="Bruns T.D."/>
            <person name="Grigoriev I.V."/>
        </authorList>
    </citation>
    <scope>NUCLEOTIDE SEQUENCE [LARGE SCALE GENOMIC DNA]</scope>
    <source>
        <strain evidence="2 3">CBS 144469</strain>
    </source>
</reference>
<dbReference type="EMBL" id="JACGCI010000046">
    <property type="protein sequence ID" value="KAF6752148.1"/>
    <property type="molecule type" value="Genomic_DNA"/>
</dbReference>
<evidence type="ECO:0000313" key="2">
    <source>
        <dbReference type="EMBL" id="KAF6752148.1"/>
    </source>
</evidence>
<evidence type="ECO:0000256" key="1">
    <source>
        <dbReference type="SAM" id="Phobius"/>
    </source>
</evidence>
<dbReference type="Proteomes" id="UP000521943">
    <property type="component" value="Unassembled WGS sequence"/>
</dbReference>
<accession>A0A8H6M1M5</accession>
<gene>
    <name evidence="2" type="ORF">DFP72DRAFT_1171949</name>
</gene>
<organism evidence="2 3">
    <name type="scientific">Ephemerocybe angulata</name>
    <dbReference type="NCBI Taxonomy" id="980116"/>
    <lineage>
        <taxon>Eukaryota</taxon>
        <taxon>Fungi</taxon>
        <taxon>Dikarya</taxon>
        <taxon>Basidiomycota</taxon>
        <taxon>Agaricomycotina</taxon>
        <taxon>Agaricomycetes</taxon>
        <taxon>Agaricomycetidae</taxon>
        <taxon>Agaricales</taxon>
        <taxon>Agaricineae</taxon>
        <taxon>Psathyrellaceae</taxon>
        <taxon>Ephemerocybe</taxon>
    </lineage>
</organism>
<proteinExistence type="predicted"/>
<evidence type="ECO:0000313" key="3">
    <source>
        <dbReference type="Proteomes" id="UP000521943"/>
    </source>
</evidence>
<dbReference type="AlphaFoldDB" id="A0A8H6M1M5"/>
<keyword evidence="1" id="KW-0812">Transmembrane</keyword>
<feature type="transmembrane region" description="Helical" evidence="1">
    <location>
        <begin position="20"/>
        <end position="42"/>
    </location>
</feature>